<evidence type="ECO:0000313" key="4">
    <source>
        <dbReference type="Proteomes" id="UP000265515"/>
    </source>
</evidence>
<feature type="domain" description="Pectate lyase" evidence="2">
    <location>
        <begin position="178"/>
        <end position="372"/>
    </location>
</feature>
<evidence type="ECO:0000313" key="3">
    <source>
        <dbReference type="EMBL" id="GBG72477.1"/>
    </source>
</evidence>
<name>A0A388KR13_CHABU</name>
<sequence>MAMASLSHGCDHSRCGIRRRSIVSVFLCALVILCLAGSVSSSPFSSWFVHRRALAGGHRPIDETSSRQNLGTANDNDNDHAADATLVGEGEELIEEDWDRWALIEADLGLDEYGFNVTAEQRKAARRFLGLASLLGKKSKVVKHVTNLVQKAFGYGALTIGGFLGPRATVTSFGDSGPGSLRSLCARPGPLYIRFARDGVIRLKSRVECGSHKTIDGAGRRVRITGWGIHVVRQSHVIIKNLCIAGVKEDAITVRSSSNVWIDRVSVTNVGDGGIDVIWGSRAVTISHSHFYGIWKTLLLGNGNSPKADKAMTVTVAFNWFQGCLSRTPRVRTGKVHVCNNVYDKWVKYAVGASDGASVLVENNFFVKGVDPFVNNLHEGEHDGTTICYRSNVMEGAKLLRQAVGVVSVPFTCPRRSAASIRSSAGCGFQCAA</sequence>
<keyword evidence="1" id="KW-0456">Lyase</keyword>
<dbReference type="Gene3D" id="2.160.20.10">
    <property type="entry name" value="Single-stranded right-handed beta-helix, Pectin lyase-like"/>
    <property type="match status" value="1"/>
</dbReference>
<dbReference type="SUPFAM" id="SSF51126">
    <property type="entry name" value="Pectin lyase-like"/>
    <property type="match status" value="1"/>
</dbReference>
<comment type="caution">
    <text evidence="3">The sequence shown here is derived from an EMBL/GenBank/DDBJ whole genome shotgun (WGS) entry which is preliminary data.</text>
</comment>
<reference evidence="3 4" key="1">
    <citation type="journal article" date="2018" name="Cell">
        <title>The Chara Genome: Secondary Complexity and Implications for Plant Terrestrialization.</title>
        <authorList>
            <person name="Nishiyama T."/>
            <person name="Sakayama H."/>
            <person name="Vries J.D."/>
            <person name="Buschmann H."/>
            <person name="Saint-Marcoux D."/>
            <person name="Ullrich K.K."/>
            <person name="Haas F.B."/>
            <person name="Vanderstraeten L."/>
            <person name="Becker D."/>
            <person name="Lang D."/>
            <person name="Vosolsobe S."/>
            <person name="Rombauts S."/>
            <person name="Wilhelmsson P.K.I."/>
            <person name="Janitza P."/>
            <person name="Kern R."/>
            <person name="Heyl A."/>
            <person name="Rumpler F."/>
            <person name="Villalobos L.I.A.C."/>
            <person name="Clay J.M."/>
            <person name="Skokan R."/>
            <person name="Toyoda A."/>
            <person name="Suzuki Y."/>
            <person name="Kagoshima H."/>
            <person name="Schijlen E."/>
            <person name="Tajeshwar N."/>
            <person name="Catarino B."/>
            <person name="Hetherington A.J."/>
            <person name="Saltykova A."/>
            <person name="Bonnot C."/>
            <person name="Breuninger H."/>
            <person name="Symeonidi A."/>
            <person name="Radhakrishnan G.V."/>
            <person name="Van Nieuwerburgh F."/>
            <person name="Deforce D."/>
            <person name="Chang C."/>
            <person name="Karol K.G."/>
            <person name="Hedrich R."/>
            <person name="Ulvskov P."/>
            <person name="Glockner G."/>
            <person name="Delwiche C.F."/>
            <person name="Petrasek J."/>
            <person name="Van de Peer Y."/>
            <person name="Friml J."/>
            <person name="Beilby M."/>
            <person name="Dolan L."/>
            <person name="Kohara Y."/>
            <person name="Sugano S."/>
            <person name="Fujiyama A."/>
            <person name="Delaux P.-M."/>
            <person name="Quint M."/>
            <person name="TheiBen G."/>
            <person name="Hagemann M."/>
            <person name="Harholt J."/>
            <person name="Dunand C."/>
            <person name="Zachgo S."/>
            <person name="Langdale J."/>
            <person name="Maumus F."/>
            <person name="Straeten D.V.D."/>
            <person name="Gould S.B."/>
            <person name="Rensing S.A."/>
        </authorList>
    </citation>
    <scope>NUCLEOTIDE SEQUENCE [LARGE SCALE GENOMIC DNA]</scope>
    <source>
        <strain evidence="3 4">S276</strain>
    </source>
</reference>
<organism evidence="3 4">
    <name type="scientific">Chara braunii</name>
    <name type="common">Braun's stonewort</name>
    <dbReference type="NCBI Taxonomy" id="69332"/>
    <lineage>
        <taxon>Eukaryota</taxon>
        <taxon>Viridiplantae</taxon>
        <taxon>Streptophyta</taxon>
        <taxon>Charophyceae</taxon>
        <taxon>Charales</taxon>
        <taxon>Characeae</taxon>
        <taxon>Chara</taxon>
    </lineage>
</organism>
<dbReference type="PANTHER" id="PTHR31683:SF18">
    <property type="entry name" value="PECTATE LYASE 21-RELATED"/>
    <property type="match status" value="1"/>
</dbReference>
<dbReference type="AlphaFoldDB" id="A0A388KR13"/>
<dbReference type="PANTHER" id="PTHR31683">
    <property type="entry name" value="PECTATE LYASE 18-RELATED"/>
    <property type="match status" value="1"/>
</dbReference>
<proteinExistence type="predicted"/>
<keyword evidence="4" id="KW-1185">Reference proteome</keyword>
<dbReference type="InterPro" id="IPR045032">
    <property type="entry name" value="PEL"/>
</dbReference>
<dbReference type="Gramene" id="GBG72477">
    <property type="protein sequence ID" value="GBG72477"/>
    <property type="gene ID" value="CBR_g12052"/>
</dbReference>
<evidence type="ECO:0000259" key="2">
    <source>
        <dbReference type="SMART" id="SM00656"/>
    </source>
</evidence>
<accession>A0A388KR13</accession>
<protein>
    <recommendedName>
        <fullName evidence="2">Pectate lyase domain-containing protein</fullName>
    </recommendedName>
</protein>
<dbReference type="InterPro" id="IPR011050">
    <property type="entry name" value="Pectin_lyase_fold/virulence"/>
</dbReference>
<dbReference type="Pfam" id="PF00544">
    <property type="entry name" value="Pectate_lyase_4"/>
    <property type="match status" value="1"/>
</dbReference>
<dbReference type="SMART" id="SM00656">
    <property type="entry name" value="Amb_all"/>
    <property type="match status" value="1"/>
</dbReference>
<dbReference type="InterPro" id="IPR012334">
    <property type="entry name" value="Pectin_lyas_fold"/>
</dbReference>
<dbReference type="STRING" id="69332.A0A388KR13"/>
<dbReference type="OrthoDB" id="1637350at2759"/>
<dbReference type="Proteomes" id="UP000265515">
    <property type="component" value="Unassembled WGS sequence"/>
</dbReference>
<gene>
    <name evidence="3" type="ORF">CBR_g12052</name>
</gene>
<dbReference type="InterPro" id="IPR002022">
    <property type="entry name" value="Pec_lyase"/>
</dbReference>
<dbReference type="GO" id="GO:0030570">
    <property type="term" value="F:pectate lyase activity"/>
    <property type="evidence" value="ECO:0007669"/>
    <property type="project" value="InterPro"/>
</dbReference>
<dbReference type="EMBL" id="BFEA01000166">
    <property type="protein sequence ID" value="GBG72477.1"/>
    <property type="molecule type" value="Genomic_DNA"/>
</dbReference>
<evidence type="ECO:0000256" key="1">
    <source>
        <dbReference type="ARBA" id="ARBA00023239"/>
    </source>
</evidence>